<dbReference type="EMBL" id="LBZO01000040">
    <property type="protein sequence ID" value="KKR72417.1"/>
    <property type="molecule type" value="Genomic_DNA"/>
</dbReference>
<dbReference type="Proteomes" id="UP000034013">
    <property type="component" value="Unassembled WGS sequence"/>
</dbReference>
<organism evidence="1 2">
    <name type="scientific">Candidatus Woesebacteria bacterium GW2011_GWA2_40_7</name>
    <dbReference type="NCBI Taxonomy" id="1618562"/>
    <lineage>
        <taxon>Bacteria</taxon>
        <taxon>Candidatus Woeseibacteriota</taxon>
    </lineage>
</organism>
<evidence type="ECO:0000313" key="1">
    <source>
        <dbReference type="EMBL" id="KKR72417.1"/>
    </source>
</evidence>
<name>A0A0G0WB03_9BACT</name>
<dbReference type="AlphaFoldDB" id="A0A0G0WB03"/>
<protein>
    <submittedName>
        <fullName evidence="1">Uncharacterized protein</fullName>
    </submittedName>
</protein>
<reference evidence="1 2" key="1">
    <citation type="journal article" date="2015" name="Nature">
        <title>rRNA introns, odd ribosomes, and small enigmatic genomes across a large radiation of phyla.</title>
        <authorList>
            <person name="Brown C.T."/>
            <person name="Hug L.A."/>
            <person name="Thomas B.C."/>
            <person name="Sharon I."/>
            <person name="Castelle C.J."/>
            <person name="Singh A."/>
            <person name="Wilkins M.J."/>
            <person name="Williams K.H."/>
            <person name="Banfield J.F."/>
        </authorList>
    </citation>
    <scope>NUCLEOTIDE SEQUENCE [LARGE SCALE GENOMIC DNA]</scope>
</reference>
<accession>A0A0G0WB03</accession>
<sequence>MVKSRDKQKNMWRLVGFVFLLGAVAAGVLLVRQSQDIREKAGGCNFVNDPCSTIECPNNTGVCTPLSGGGLLTCFCANPQGGGGGGGTNTPPPGGGGSGSGAGGDTRLRSYSQCNGKTPCKEGFSCSRLFGRCFSKNTCDRYSILKCK</sequence>
<gene>
    <name evidence="1" type="ORF">UU16_C0040G0005</name>
</gene>
<comment type="caution">
    <text evidence="1">The sequence shown here is derived from an EMBL/GenBank/DDBJ whole genome shotgun (WGS) entry which is preliminary data.</text>
</comment>
<evidence type="ECO:0000313" key="2">
    <source>
        <dbReference type="Proteomes" id="UP000034013"/>
    </source>
</evidence>
<proteinExistence type="predicted"/>